<evidence type="ECO:0000313" key="2">
    <source>
        <dbReference type="EMBL" id="SUI49984.1"/>
    </source>
</evidence>
<evidence type="ECO:0000256" key="1">
    <source>
        <dbReference type="SAM" id="MobiDB-lite"/>
    </source>
</evidence>
<accession>A0A379YTG0</accession>
<sequence>MLDHKTIEQTIVHLAKENGVNLDRKDMLELRTRVAMTLAAKERHRQRMSAPTYQWKKRAPHR</sequence>
<proteinExistence type="predicted"/>
<reference evidence="2 3" key="1">
    <citation type="submission" date="2018-06" db="EMBL/GenBank/DDBJ databases">
        <authorList>
            <consortium name="Pathogen Informatics"/>
            <person name="Doyle S."/>
        </authorList>
    </citation>
    <scope>NUCLEOTIDE SEQUENCE [LARGE SCALE GENOMIC DNA]</scope>
    <source>
        <strain evidence="2 3">NCTC11544</strain>
    </source>
</reference>
<dbReference type="RefSeq" id="WP_115183081.1">
    <property type="nucleotide sequence ID" value="NZ_CAMKUF010000002.1"/>
</dbReference>
<evidence type="ECO:0000313" key="3">
    <source>
        <dbReference type="Proteomes" id="UP000255529"/>
    </source>
</evidence>
<protein>
    <submittedName>
        <fullName evidence="2">Uncharacterized protein</fullName>
    </submittedName>
</protein>
<gene>
    <name evidence="2" type="ORF">NCTC11544_01089</name>
</gene>
<organism evidence="2 3">
    <name type="scientific">Serratia quinivorans</name>
    <dbReference type="NCBI Taxonomy" id="137545"/>
    <lineage>
        <taxon>Bacteria</taxon>
        <taxon>Pseudomonadati</taxon>
        <taxon>Pseudomonadota</taxon>
        <taxon>Gammaproteobacteria</taxon>
        <taxon>Enterobacterales</taxon>
        <taxon>Yersiniaceae</taxon>
        <taxon>Serratia</taxon>
    </lineage>
</organism>
<dbReference type="EMBL" id="UGYN01000002">
    <property type="protein sequence ID" value="SUI49984.1"/>
    <property type="molecule type" value="Genomic_DNA"/>
</dbReference>
<dbReference type="AlphaFoldDB" id="A0A379YTG0"/>
<name>A0A379YTG0_9GAMM</name>
<feature type="region of interest" description="Disordered" evidence="1">
    <location>
        <begin position="42"/>
        <end position="62"/>
    </location>
</feature>
<dbReference type="Proteomes" id="UP000255529">
    <property type="component" value="Unassembled WGS sequence"/>
</dbReference>